<dbReference type="Gene3D" id="3.40.50.1010">
    <property type="entry name" value="5'-nuclease"/>
    <property type="match status" value="1"/>
</dbReference>
<feature type="domain" description="PIN" evidence="6">
    <location>
        <begin position="2"/>
        <end position="126"/>
    </location>
</feature>
<sequence>MMVVDSSAIIAILFDEPEGSACTKALEGASARLFSAINYVETGTVLAGRLTGARRSKAIEILDEFLTTLGIDIAPVDDRLARAAMKARIEYGQGFGTRGGLNFGDCFAYVLAKQHSAPLLYIGNDFGLTDIRSALEVPSPKKPKR</sequence>
<dbReference type="EC" id="3.1.-.-" evidence="5"/>
<keyword evidence="8" id="KW-1185">Reference proteome</keyword>
<reference evidence="7 8" key="1">
    <citation type="submission" date="2018-07" db="EMBL/GenBank/DDBJ databases">
        <title>The draft genome of Phyllobacterium salinisoli.</title>
        <authorList>
            <person name="Liu L."/>
            <person name="Li L."/>
            <person name="Zhang X."/>
            <person name="Liang L."/>
        </authorList>
    </citation>
    <scope>NUCLEOTIDE SEQUENCE [LARGE SCALE GENOMIC DNA]</scope>
    <source>
        <strain evidence="7 8">LLAN61</strain>
    </source>
</reference>
<dbReference type="InterPro" id="IPR002716">
    <property type="entry name" value="PIN_dom"/>
</dbReference>
<dbReference type="SUPFAM" id="SSF88723">
    <property type="entry name" value="PIN domain-like"/>
    <property type="match status" value="1"/>
</dbReference>
<dbReference type="Proteomes" id="UP000253420">
    <property type="component" value="Unassembled WGS sequence"/>
</dbReference>
<comment type="caution">
    <text evidence="7">The sequence shown here is derived from an EMBL/GenBank/DDBJ whole genome shotgun (WGS) entry which is preliminary data.</text>
</comment>
<evidence type="ECO:0000256" key="4">
    <source>
        <dbReference type="ARBA" id="ARBA00022801"/>
    </source>
</evidence>
<dbReference type="GO" id="GO:0000287">
    <property type="term" value="F:magnesium ion binding"/>
    <property type="evidence" value="ECO:0007669"/>
    <property type="project" value="UniProtKB-UniRule"/>
</dbReference>
<evidence type="ECO:0000256" key="1">
    <source>
        <dbReference type="ARBA" id="ARBA00022649"/>
    </source>
</evidence>
<dbReference type="HAMAP" id="MF_00265">
    <property type="entry name" value="VapC_Nob1"/>
    <property type="match status" value="1"/>
</dbReference>
<keyword evidence="2 5" id="KW-0540">Nuclease</keyword>
<dbReference type="InterPro" id="IPR022907">
    <property type="entry name" value="VapC_family"/>
</dbReference>
<evidence type="ECO:0000313" key="8">
    <source>
        <dbReference type="Proteomes" id="UP000253420"/>
    </source>
</evidence>
<dbReference type="Pfam" id="PF01850">
    <property type="entry name" value="PIN"/>
    <property type="match status" value="1"/>
</dbReference>
<protein>
    <recommendedName>
        <fullName evidence="5">Ribonuclease VapC</fullName>
        <shortName evidence="5">RNase VapC</shortName>
        <ecNumber evidence="5">3.1.-.-</ecNumber>
    </recommendedName>
    <alternativeName>
        <fullName evidence="5">Toxin VapC</fullName>
    </alternativeName>
</protein>
<feature type="binding site" evidence="5">
    <location>
        <position position="5"/>
    </location>
    <ligand>
        <name>Mg(2+)</name>
        <dbReference type="ChEBI" id="CHEBI:18420"/>
    </ligand>
</feature>
<dbReference type="AlphaFoldDB" id="A0A368K146"/>
<keyword evidence="5" id="KW-0460">Magnesium</keyword>
<comment type="similarity">
    <text evidence="5">Belongs to the PINc/VapC protein family.</text>
</comment>
<evidence type="ECO:0000259" key="6">
    <source>
        <dbReference type="Pfam" id="PF01850"/>
    </source>
</evidence>
<organism evidence="7 8">
    <name type="scientific">Phyllobacterium salinisoli</name>
    <dbReference type="NCBI Taxonomy" id="1899321"/>
    <lineage>
        <taxon>Bacteria</taxon>
        <taxon>Pseudomonadati</taxon>
        <taxon>Pseudomonadota</taxon>
        <taxon>Alphaproteobacteria</taxon>
        <taxon>Hyphomicrobiales</taxon>
        <taxon>Phyllobacteriaceae</taxon>
        <taxon>Phyllobacterium</taxon>
    </lineage>
</organism>
<dbReference type="GO" id="GO:0016787">
    <property type="term" value="F:hydrolase activity"/>
    <property type="evidence" value="ECO:0007669"/>
    <property type="project" value="UniProtKB-KW"/>
</dbReference>
<dbReference type="EMBL" id="QOZG01000009">
    <property type="protein sequence ID" value="RCS22173.1"/>
    <property type="molecule type" value="Genomic_DNA"/>
</dbReference>
<comment type="function">
    <text evidence="5">Toxic component of a toxin-antitoxin (TA) system. An RNase.</text>
</comment>
<accession>A0A368K146</accession>
<name>A0A368K146_9HYPH</name>
<keyword evidence="5" id="KW-0800">Toxin</keyword>
<evidence type="ECO:0000313" key="7">
    <source>
        <dbReference type="EMBL" id="RCS22173.1"/>
    </source>
</evidence>
<proteinExistence type="inferred from homology"/>
<dbReference type="GO" id="GO:0090729">
    <property type="term" value="F:toxin activity"/>
    <property type="evidence" value="ECO:0007669"/>
    <property type="project" value="UniProtKB-KW"/>
</dbReference>
<dbReference type="GO" id="GO:0004540">
    <property type="term" value="F:RNA nuclease activity"/>
    <property type="evidence" value="ECO:0007669"/>
    <property type="project" value="InterPro"/>
</dbReference>
<evidence type="ECO:0000256" key="2">
    <source>
        <dbReference type="ARBA" id="ARBA00022722"/>
    </source>
</evidence>
<comment type="cofactor">
    <cofactor evidence="5">
        <name>Mg(2+)</name>
        <dbReference type="ChEBI" id="CHEBI:18420"/>
    </cofactor>
</comment>
<dbReference type="OrthoDB" id="32625at2"/>
<keyword evidence="4 5" id="KW-0378">Hydrolase</keyword>
<dbReference type="CDD" id="cd09871">
    <property type="entry name" value="PIN_MtVapC28-VapC30-like"/>
    <property type="match status" value="1"/>
</dbReference>
<gene>
    <name evidence="5" type="primary">vapC</name>
    <name evidence="7" type="ORF">DUT91_19440</name>
</gene>
<evidence type="ECO:0000256" key="5">
    <source>
        <dbReference type="HAMAP-Rule" id="MF_00265"/>
    </source>
</evidence>
<keyword evidence="3 5" id="KW-0479">Metal-binding</keyword>
<dbReference type="RefSeq" id="WP_114442168.1">
    <property type="nucleotide sequence ID" value="NZ_QOZG01000009.1"/>
</dbReference>
<dbReference type="InterPro" id="IPR029060">
    <property type="entry name" value="PIN-like_dom_sf"/>
</dbReference>
<keyword evidence="1 5" id="KW-1277">Toxin-antitoxin system</keyword>
<feature type="binding site" evidence="5">
    <location>
        <position position="105"/>
    </location>
    <ligand>
        <name>Mg(2+)</name>
        <dbReference type="ChEBI" id="CHEBI:18420"/>
    </ligand>
</feature>
<evidence type="ECO:0000256" key="3">
    <source>
        <dbReference type="ARBA" id="ARBA00022723"/>
    </source>
</evidence>